<dbReference type="AlphaFoldDB" id="A0A6N9Q534"/>
<dbReference type="Proteomes" id="UP000448943">
    <property type="component" value="Unassembled WGS sequence"/>
</dbReference>
<protein>
    <submittedName>
        <fullName evidence="1">Uncharacterized protein</fullName>
    </submittedName>
</protein>
<evidence type="ECO:0000313" key="1">
    <source>
        <dbReference type="EMBL" id="NBI29734.1"/>
    </source>
</evidence>
<dbReference type="EMBL" id="SIJB01000027">
    <property type="protein sequence ID" value="NBI29734.1"/>
    <property type="molecule type" value="Genomic_DNA"/>
</dbReference>
<proteinExistence type="predicted"/>
<reference evidence="1 2" key="1">
    <citation type="submission" date="2019-01" db="EMBL/GenBank/DDBJ databases">
        <title>Chengkuizengella sp. nov., isolated from deep-sea sediment of East Pacific Ocean.</title>
        <authorList>
            <person name="Yang J."/>
            <person name="Lai Q."/>
            <person name="Shao Z."/>
        </authorList>
    </citation>
    <scope>NUCLEOTIDE SEQUENCE [LARGE SCALE GENOMIC DNA]</scope>
    <source>
        <strain evidence="1 2">YPA3-1-1</strain>
    </source>
</reference>
<dbReference type="RefSeq" id="WP_160646539.1">
    <property type="nucleotide sequence ID" value="NZ_SIJB01000027.1"/>
</dbReference>
<evidence type="ECO:0000313" key="2">
    <source>
        <dbReference type="Proteomes" id="UP000448943"/>
    </source>
</evidence>
<gene>
    <name evidence="1" type="ORF">ERL59_12280</name>
</gene>
<dbReference type="OrthoDB" id="9915080at2"/>
<sequence length="81" mass="9579">MIVKQNKRTTFGIKAKFLSLINKKGGHFIMHQSKKEKYMLDIANRLLQHTIHETKINHQNDINLKKRASEYGDINLKNTFR</sequence>
<accession>A0A6N9Q534</accession>
<comment type="caution">
    <text evidence="1">The sequence shown here is derived from an EMBL/GenBank/DDBJ whole genome shotgun (WGS) entry which is preliminary data.</text>
</comment>
<name>A0A6N9Q534_9BACL</name>
<keyword evidence="2" id="KW-1185">Reference proteome</keyword>
<organism evidence="1 2">
    <name type="scientific">Chengkuizengella marina</name>
    <dbReference type="NCBI Taxonomy" id="2507566"/>
    <lineage>
        <taxon>Bacteria</taxon>
        <taxon>Bacillati</taxon>
        <taxon>Bacillota</taxon>
        <taxon>Bacilli</taxon>
        <taxon>Bacillales</taxon>
        <taxon>Paenibacillaceae</taxon>
        <taxon>Chengkuizengella</taxon>
    </lineage>
</organism>